<sequence length="363" mass="39175">AGRKLQKIRHYVAMQDLIVFTETGEWRVTGTEGGVITPTGSLKATPQSEYGIGDVPPMVTGDQILFVLRSGRQVRDLGYKFESDNYSGSDLTLLSSHLFETRRVVAWAQQKNPYGIIWCVMDDGTVNALTYLREHEVWAWGQHTTDGTVESVAVVPENDVDVPYFVVRRVVGGVARRYIERMVPNLSTTPREQTFYVDSGLTYAGSAVSRVAGLDHLEGRAVLGLADGAVVGLDGELVVTGGAVDLPFAASTIRLGLGYDSLFESLAFALGDRTTEGVVKGVGEVSLSVLHTSGIEVGGSWDDMNEHKARSFEDYGDAPSLITDTITITAGSGYDTAGTVCLRQRYPLPASILSIAPNIDYAT</sequence>
<name>A0A838BWU2_9HYPH</name>
<comment type="caution">
    <text evidence="1">The sequence shown here is derived from an EMBL/GenBank/DDBJ whole genome shotgun (WGS) entry which is preliminary data.</text>
</comment>
<accession>A0A838BWU2</accession>
<reference evidence="1 2" key="1">
    <citation type="submission" date="2020-07" db="EMBL/GenBank/DDBJ databases">
        <title>Draft genome and description of Microvirga mediterraneensis Marseille-Q2068 sp. nov.</title>
        <authorList>
            <person name="Boxberger M."/>
        </authorList>
    </citation>
    <scope>NUCLEOTIDE SEQUENCE [LARGE SCALE GENOMIC DNA]</scope>
    <source>
        <strain evidence="1 2">Marseille-Q2068</strain>
    </source>
</reference>
<evidence type="ECO:0000313" key="2">
    <source>
        <dbReference type="Proteomes" id="UP000572984"/>
    </source>
</evidence>
<protein>
    <submittedName>
        <fullName evidence="1">Uncharacterized protein</fullName>
    </submittedName>
</protein>
<dbReference type="Proteomes" id="UP000572984">
    <property type="component" value="Unassembled WGS sequence"/>
</dbReference>
<dbReference type="EMBL" id="JACDXJ010000004">
    <property type="protein sequence ID" value="MBA1159335.1"/>
    <property type="molecule type" value="Genomic_DNA"/>
</dbReference>
<dbReference type="AlphaFoldDB" id="A0A838BWU2"/>
<keyword evidence="2" id="KW-1185">Reference proteome</keyword>
<evidence type="ECO:0000313" key="1">
    <source>
        <dbReference type="EMBL" id="MBA1159335.1"/>
    </source>
</evidence>
<proteinExistence type="predicted"/>
<gene>
    <name evidence="1" type="ORF">H0S73_24985</name>
</gene>
<feature type="non-terminal residue" evidence="1">
    <location>
        <position position="1"/>
    </location>
</feature>
<organism evidence="1 2">
    <name type="scientific">Microvirga mediterraneensis</name>
    <dbReference type="NCBI Taxonomy" id="2754695"/>
    <lineage>
        <taxon>Bacteria</taxon>
        <taxon>Pseudomonadati</taxon>
        <taxon>Pseudomonadota</taxon>
        <taxon>Alphaproteobacteria</taxon>
        <taxon>Hyphomicrobiales</taxon>
        <taxon>Methylobacteriaceae</taxon>
        <taxon>Microvirga</taxon>
    </lineage>
</organism>